<reference evidence="7" key="1">
    <citation type="submission" date="2013-11" db="EMBL/GenBank/DDBJ databases">
        <title>Molecular and Functional Characterization of cDNAs Putatively Encoding Carboxylesterases from the Migratory Locust, Locusta migratoria.</title>
        <authorList>
            <person name="Zhang J."/>
            <person name="Li D."/>
            <person name="Ge P."/>
            <person name="Guo Y."/>
            <person name="Zhu K.Y."/>
            <person name="Ma E."/>
            <person name="Zhang J."/>
        </authorList>
    </citation>
    <scope>NUCLEOTIDE SEQUENCE</scope>
</reference>
<keyword evidence="4" id="KW-0325">Glycoprotein</keyword>
<dbReference type="Pfam" id="PF00135">
    <property type="entry name" value="COesterase"/>
    <property type="match status" value="1"/>
</dbReference>
<keyword evidence="5" id="KW-0732">Signal</keyword>
<evidence type="ECO:0000256" key="2">
    <source>
        <dbReference type="ARBA" id="ARBA00022487"/>
    </source>
</evidence>
<dbReference type="InterPro" id="IPR019819">
    <property type="entry name" value="Carboxylesterase_B_CS"/>
</dbReference>
<dbReference type="EC" id="3.1.1.-" evidence="5"/>
<dbReference type="PROSITE" id="PS00122">
    <property type="entry name" value="CARBOXYLESTERASE_B_1"/>
    <property type="match status" value="1"/>
</dbReference>
<dbReference type="PANTHER" id="PTHR43142:SF1">
    <property type="entry name" value="CARBOXYLIC ESTER HYDROLASE"/>
    <property type="match status" value="1"/>
</dbReference>
<dbReference type="AlphaFoldDB" id="W8EFY6"/>
<protein>
    <recommendedName>
        <fullName evidence="5">Carboxylic ester hydrolase</fullName>
        <ecNumber evidence="5">3.1.1.-</ecNumber>
    </recommendedName>
</protein>
<keyword evidence="3 5" id="KW-0378">Hydrolase</keyword>
<dbReference type="InterPro" id="IPR019826">
    <property type="entry name" value="Carboxylesterase_B_AS"/>
</dbReference>
<evidence type="ECO:0000256" key="4">
    <source>
        <dbReference type="ARBA" id="ARBA00023180"/>
    </source>
</evidence>
<feature type="chain" id="PRO_5005151421" description="Carboxylic ester hydrolase" evidence="5">
    <location>
        <begin position="20"/>
        <end position="602"/>
    </location>
</feature>
<feature type="signal peptide" evidence="5">
    <location>
        <begin position="1"/>
        <end position="19"/>
    </location>
</feature>
<dbReference type="PROSITE" id="PS00941">
    <property type="entry name" value="CARBOXYLESTERASE_B_2"/>
    <property type="match status" value="1"/>
</dbReference>
<feature type="domain" description="Carboxylesterase type B" evidence="6">
    <location>
        <begin position="25"/>
        <end position="568"/>
    </location>
</feature>
<evidence type="ECO:0000256" key="1">
    <source>
        <dbReference type="ARBA" id="ARBA00005964"/>
    </source>
</evidence>
<organism evidence="7">
    <name type="scientific">Locusta migratoria</name>
    <name type="common">Migratory locust</name>
    <dbReference type="NCBI Taxonomy" id="7004"/>
    <lineage>
        <taxon>Eukaryota</taxon>
        <taxon>Metazoa</taxon>
        <taxon>Ecdysozoa</taxon>
        <taxon>Arthropoda</taxon>
        <taxon>Hexapoda</taxon>
        <taxon>Insecta</taxon>
        <taxon>Pterygota</taxon>
        <taxon>Neoptera</taxon>
        <taxon>Polyneoptera</taxon>
        <taxon>Orthoptera</taxon>
        <taxon>Caelifera</taxon>
        <taxon>Acrididea</taxon>
        <taxon>Acridomorpha</taxon>
        <taxon>Acridoidea</taxon>
        <taxon>Acrididae</taxon>
        <taxon>Oedipodinae</taxon>
        <taxon>Locusta</taxon>
    </lineage>
</organism>
<evidence type="ECO:0000256" key="3">
    <source>
        <dbReference type="ARBA" id="ARBA00022801"/>
    </source>
</evidence>
<proteinExistence type="evidence at transcript level"/>
<dbReference type="EMBL" id="KF849390">
    <property type="protein sequence ID" value="AHJ81353.1"/>
    <property type="molecule type" value="mRNA"/>
</dbReference>
<evidence type="ECO:0000259" key="6">
    <source>
        <dbReference type="Pfam" id="PF00135"/>
    </source>
</evidence>
<evidence type="ECO:0000256" key="5">
    <source>
        <dbReference type="RuleBase" id="RU361235"/>
    </source>
</evidence>
<dbReference type="Gene3D" id="3.40.50.1820">
    <property type="entry name" value="alpha/beta hydrolase"/>
    <property type="match status" value="1"/>
</dbReference>
<accession>W8EFY6</accession>
<comment type="similarity">
    <text evidence="1 5">Belongs to the type-B carboxylesterase/lipase family.</text>
</comment>
<keyword evidence="2" id="KW-0719">Serine esterase</keyword>
<dbReference type="SUPFAM" id="SSF53474">
    <property type="entry name" value="alpha/beta-Hydrolases"/>
    <property type="match status" value="1"/>
</dbReference>
<dbReference type="InterPro" id="IPR002018">
    <property type="entry name" value="CarbesteraseB"/>
</dbReference>
<dbReference type="InterPro" id="IPR029058">
    <property type="entry name" value="AB_hydrolase_fold"/>
</dbReference>
<dbReference type="PANTHER" id="PTHR43142">
    <property type="entry name" value="CARBOXYLIC ESTER HYDROLASE"/>
    <property type="match status" value="1"/>
</dbReference>
<name>W8EFY6_LOCMI</name>
<dbReference type="ESTHER" id="locmi-w8efy6">
    <property type="family name" value="Carb_B_Arthropoda"/>
</dbReference>
<evidence type="ECO:0000313" key="7">
    <source>
        <dbReference type="EMBL" id="AHJ81353.1"/>
    </source>
</evidence>
<sequence>MATPALCLVLSLVVCSSLGSHWPRVRLPDGSVLLGAATTTARSGRPVYEFRGVRYASAPAHQRFKHSQPAGPLGEYNATQFAPPCPPAFSWSNDWFTDPDPEVLANLRRPADDDDQEDCLFLNVFTPTLDGGARLAVLVHIHGGSYIAGSPLLARPGFMLEHDLLLVTVQYRLFVPGFLFVGTEDAPGNMGLLDMTAALAWVQRHIASFGGDPSRVTVSGGSAGAAAAELLAYSPVASRLFQQVLPMSGSAHAPWAMERPEDALKAAGSIAQKAGCESSRPADVVACLRGLPIANLSDIYMDHAMSFWDQDVDTLVGVTPVVQRQRLRAPAVLPQSPQELCQPRSGYRGRPMMIGVTNRRSCASHGAATAAGPCCKHDGHFFVGHGFHVWMNPNVSETERLYRIQSFLMESLKNTYDPVIADALYEKYLNGYSSPEDILIGLTDFVGAAKFKGPLITSANCNTNHGGRTYVYTLSHVGRFPNEAVEHGMDVLYLSPRSDFKLSEEDEEVSRRLVHLHANFIMYGDPTPNISRVDGVPEWPPYEPGGGPYLRIDWPFRVQRDFEAREFNVTRAEGLPRSRAGHSGATVAVLLACGALRHLLSR</sequence>
<dbReference type="GO" id="GO:0052689">
    <property type="term" value="F:carboxylic ester hydrolase activity"/>
    <property type="evidence" value="ECO:0007669"/>
    <property type="project" value="UniProtKB-KW"/>
</dbReference>